<dbReference type="InterPro" id="IPR019734">
    <property type="entry name" value="TPR_rpt"/>
</dbReference>
<protein>
    <recommendedName>
        <fullName evidence="4">Tetratricopeptide repeat protein 1</fullName>
    </recommendedName>
</protein>
<gene>
    <name evidence="2" type="ORF">KVT40_003915</name>
</gene>
<dbReference type="SMART" id="SM00028">
    <property type="entry name" value="TPR"/>
    <property type="match status" value="2"/>
</dbReference>
<organism evidence="2 3">
    <name type="scientific">Elsinoe batatas</name>
    <dbReference type="NCBI Taxonomy" id="2601811"/>
    <lineage>
        <taxon>Eukaryota</taxon>
        <taxon>Fungi</taxon>
        <taxon>Dikarya</taxon>
        <taxon>Ascomycota</taxon>
        <taxon>Pezizomycotina</taxon>
        <taxon>Dothideomycetes</taxon>
        <taxon>Dothideomycetidae</taxon>
        <taxon>Myriangiales</taxon>
        <taxon>Elsinoaceae</taxon>
        <taxon>Elsinoe</taxon>
    </lineage>
</organism>
<evidence type="ECO:0000313" key="2">
    <source>
        <dbReference type="EMBL" id="KAG8628042.1"/>
    </source>
</evidence>
<feature type="compositionally biased region" description="Low complexity" evidence="1">
    <location>
        <begin position="18"/>
        <end position="34"/>
    </location>
</feature>
<proteinExistence type="predicted"/>
<feature type="region of interest" description="Disordered" evidence="1">
    <location>
        <begin position="145"/>
        <end position="174"/>
    </location>
</feature>
<dbReference type="Proteomes" id="UP000809789">
    <property type="component" value="Unassembled WGS sequence"/>
</dbReference>
<dbReference type="Gene3D" id="1.25.40.10">
    <property type="entry name" value="Tetratricopeptide repeat domain"/>
    <property type="match status" value="1"/>
</dbReference>
<feature type="region of interest" description="Disordered" evidence="1">
    <location>
        <begin position="1"/>
        <end position="62"/>
    </location>
</feature>
<name>A0A8K0L2R8_9PEZI</name>
<comment type="caution">
    <text evidence="2">The sequence shown here is derived from an EMBL/GenBank/DDBJ whole genome shotgun (WGS) entry which is preliminary data.</text>
</comment>
<dbReference type="OrthoDB" id="1872379at2759"/>
<dbReference type="InterPro" id="IPR011990">
    <property type="entry name" value="TPR-like_helical_dom_sf"/>
</dbReference>
<keyword evidence="3" id="KW-1185">Reference proteome</keyword>
<accession>A0A8K0L2R8</accession>
<dbReference type="PANTHER" id="PTHR46014:SF1">
    <property type="entry name" value="TETRATRICOPEPTIDE REPEAT PROTEIN 1"/>
    <property type="match status" value="1"/>
</dbReference>
<sequence length="308" mass="33323">MRPSSPASSTATFHSTRSRSPSPSPSSQPLTTATDSSPPHSTPREDRFSPTEEASLLSTSSDLKSEGNTLFARSSFSQAISTYDRALASVPNYLDYEIAVLRSNIAACHIKLAEWKEAIESADKAVENLRSLDGVDVAESLGKANAKGKEGAGGDGKADTKTSMVDQEPEDVGRVEEVDDATELALSRLKQSGHTISEVQKLRSKILLRRAKARTELGTWSHLQGAEEDYRFLLRAPGLSPTDLKTVQGALAALGPRLDDARQREMAEMMGKLKGLGNSLLKPFGLSTENFNFVKDEKSGGYSMNFQQ</sequence>
<dbReference type="AlphaFoldDB" id="A0A8K0L2R8"/>
<reference evidence="2" key="1">
    <citation type="submission" date="2021-07" db="EMBL/GenBank/DDBJ databases">
        <title>Elsinoe batatas strain:CRI-CJ2 Genome sequencing and assembly.</title>
        <authorList>
            <person name="Huang L."/>
        </authorList>
    </citation>
    <scope>NUCLEOTIDE SEQUENCE</scope>
    <source>
        <strain evidence="2">CRI-CJ2</strain>
    </source>
</reference>
<feature type="compositionally biased region" description="Polar residues" evidence="1">
    <location>
        <begin position="1"/>
        <end position="14"/>
    </location>
</feature>
<feature type="compositionally biased region" description="Basic and acidic residues" evidence="1">
    <location>
        <begin position="147"/>
        <end position="160"/>
    </location>
</feature>
<dbReference type="PANTHER" id="PTHR46014">
    <property type="entry name" value="TETRATRICOPEPTIDE REPEAT PROTEIN 1"/>
    <property type="match status" value="1"/>
</dbReference>
<evidence type="ECO:0008006" key="4">
    <source>
        <dbReference type="Google" id="ProtNLM"/>
    </source>
</evidence>
<dbReference type="EMBL" id="JAESVG020000004">
    <property type="protein sequence ID" value="KAG8628042.1"/>
    <property type="molecule type" value="Genomic_DNA"/>
</dbReference>
<dbReference type="InterPro" id="IPR052769">
    <property type="entry name" value="TPR_domain_protein"/>
</dbReference>
<dbReference type="SUPFAM" id="SSF48452">
    <property type="entry name" value="TPR-like"/>
    <property type="match status" value="1"/>
</dbReference>
<evidence type="ECO:0000256" key="1">
    <source>
        <dbReference type="SAM" id="MobiDB-lite"/>
    </source>
</evidence>
<evidence type="ECO:0000313" key="3">
    <source>
        <dbReference type="Proteomes" id="UP000809789"/>
    </source>
</evidence>